<name>A0A7R9EYR5_9NEOP</name>
<evidence type="ECO:0000256" key="1">
    <source>
        <dbReference type="ARBA" id="ARBA00022443"/>
    </source>
</evidence>
<dbReference type="GO" id="GO:0016192">
    <property type="term" value="P:vesicle-mediated transport"/>
    <property type="evidence" value="ECO:0007669"/>
    <property type="project" value="UniProtKB-ARBA"/>
</dbReference>
<dbReference type="PANTHER" id="PTHR46026:SF1">
    <property type="entry name" value="RHO-TYPE GUANINE NUCLEOTIDE EXCHANGE FACTOR, ISOFORM F"/>
    <property type="match status" value="1"/>
</dbReference>
<protein>
    <recommendedName>
        <fullName evidence="6">Rho guanine nucleotide exchange factor 7</fullName>
    </recommendedName>
</protein>
<accession>A0A7R9EYR5</accession>
<gene>
    <name evidence="5" type="ORF">TBIB3V08_LOCUS6274</name>
</gene>
<feature type="domain" description="SH3" evidence="3">
    <location>
        <begin position="157"/>
        <end position="216"/>
    </location>
</feature>
<sequence length="541" mass="61293">MLLIWEGSYSLGYFTSWETQLNLAKVPTTIYTQRYPGYCPPLLFGNVILPLQDSVRYLWFTQNRQLHFDEHITNLQNKMREVMNALLQLRCNLQGGYKSENLSAQMCTSTGEQAKNKTTSNVGVKGLLQNVVPALWTDKKKFEGKEFTCFLKMSGDSGPYLVQALYTFKGKNNDELCFKKGDIITVTQREEGGWWEGTLGEKTGWFPSNYVKEYKLQDGRNSLDSGKTSPSKLPPEVVAQQKAYRNLVLKDLIESEKAHVAELQGLLKNFLHPLEKSDIQRPALEQRVGKVFLSAAPRIKQVHQAYCASHPRAVCVLDKFKDELNTFMEAQGAASPGLLVLTTGLSKPFRRLEKYAGMLQELERHVEENHPDRGDTQRSVSVYKDIASACSSMRRQKELELEVLTGGVRGWEGEDLSCLGEILHMGSVAVGPDHMDRYLVLFPTTLLMLSVSQRMSAFIYEPFVTSYPLYSAPIRTPLSIGSLGGHYRSRFHAPMGSSLFLPLDKARQQWSVFYTVVPRSEAVSQPWPVGEWLPNLYERTY</sequence>
<reference evidence="5" key="1">
    <citation type="submission" date="2020-11" db="EMBL/GenBank/DDBJ databases">
        <authorList>
            <person name="Tran Van P."/>
        </authorList>
    </citation>
    <scope>NUCLEOTIDE SEQUENCE</scope>
</reference>
<dbReference type="Pfam" id="PF00621">
    <property type="entry name" value="RhoGEF"/>
    <property type="match status" value="1"/>
</dbReference>
<evidence type="ECO:0000259" key="3">
    <source>
        <dbReference type="PROSITE" id="PS50002"/>
    </source>
</evidence>
<dbReference type="GO" id="GO:0005085">
    <property type="term" value="F:guanyl-nucleotide exchange factor activity"/>
    <property type="evidence" value="ECO:0007669"/>
    <property type="project" value="InterPro"/>
</dbReference>
<dbReference type="FunFam" id="2.30.30.40:FF:000072">
    <property type="entry name" value="Unconventional Myosin IB"/>
    <property type="match status" value="1"/>
</dbReference>
<dbReference type="PROSITE" id="PS50002">
    <property type="entry name" value="SH3"/>
    <property type="match status" value="1"/>
</dbReference>
<dbReference type="Gene3D" id="2.30.30.40">
    <property type="entry name" value="SH3 Domains"/>
    <property type="match status" value="1"/>
</dbReference>
<dbReference type="InterPro" id="IPR035899">
    <property type="entry name" value="DBL_dom_sf"/>
</dbReference>
<dbReference type="InterPro" id="IPR036028">
    <property type="entry name" value="SH3-like_dom_sf"/>
</dbReference>
<dbReference type="PROSITE" id="PS50010">
    <property type="entry name" value="DH_2"/>
    <property type="match status" value="1"/>
</dbReference>
<dbReference type="SMART" id="SM00325">
    <property type="entry name" value="RhoGEF"/>
    <property type="match status" value="1"/>
</dbReference>
<dbReference type="CDD" id="cd11877">
    <property type="entry name" value="SH3_PIX"/>
    <property type="match status" value="1"/>
</dbReference>
<evidence type="ECO:0000259" key="4">
    <source>
        <dbReference type="PROSITE" id="PS50010"/>
    </source>
</evidence>
<evidence type="ECO:0000313" key="5">
    <source>
        <dbReference type="EMBL" id="CAD7443878.1"/>
    </source>
</evidence>
<keyword evidence="1 2" id="KW-0728">SH3 domain</keyword>
<dbReference type="CDD" id="cd00160">
    <property type="entry name" value="RhoGEF"/>
    <property type="match status" value="1"/>
</dbReference>
<dbReference type="GO" id="GO:0005737">
    <property type="term" value="C:cytoplasm"/>
    <property type="evidence" value="ECO:0007669"/>
    <property type="project" value="TreeGrafter"/>
</dbReference>
<organism evidence="5">
    <name type="scientific">Timema bartmani</name>
    <dbReference type="NCBI Taxonomy" id="61472"/>
    <lineage>
        <taxon>Eukaryota</taxon>
        <taxon>Metazoa</taxon>
        <taxon>Ecdysozoa</taxon>
        <taxon>Arthropoda</taxon>
        <taxon>Hexapoda</taxon>
        <taxon>Insecta</taxon>
        <taxon>Pterygota</taxon>
        <taxon>Neoptera</taxon>
        <taxon>Polyneoptera</taxon>
        <taxon>Phasmatodea</taxon>
        <taxon>Timematodea</taxon>
        <taxon>Timematoidea</taxon>
        <taxon>Timematidae</taxon>
        <taxon>Timema</taxon>
    </lineage>
</organism>
<dbReference type="SUPFAM" id="SSF50044">
    <property type="entry name" value="SH3-domain"/>
    <property type="match status" value="1"/>
</dbReference>
<evidence type="ECO:0000256" key="2">
    <source>
        <dbReference type="PROSITE-ProRule" id="PRU00192"/>
    </source>
</evidence>
<dbReference type="AlphaFoldDB" id="A0A7R9EYR5"/>
<dbReference type="InterPro" id="IPR011993">
    <property type="entry name" value="PH-like_dom_sf"/>
</dbReference>
<dbReference type="SMART" id="SM00326">
    <property type="entry name" value="SH3"/>
    <property type="match status" value="1"/>
</dbReference>
<dbReference type="InterPro" id="IPR000219">
    <property type="entry name" value="DH_dom"/>
</dbReference>
<dbReference type="Pfam" id="PF14604">
    <property type="entry name" value="SH3_9"/>
    <property type="match status" value="1"/>
</dbReference>
<feature type="domain" description="DH" evidence="4">
    <location>
        <begin position="260"/>
        <end position="393"/>
    </location>
</feature>
<dbReference type="InterPro" id="IPR001452">
    <property type="entry name" value="SH3_domain"/>
</dbReference>
<dbReference type="PRINTS" id="PR00452">
    <property type="entry name" value="SH3DOMAIN"/>
</dbReference>
<proteinExistence type="predicted"/>
<dbReference type="EMBL" id="OD566384">
    <property type="protein sequence ID" value="CAD7443878.1"/>
    <property type="molecule type" value="Genomic_DNA"/>
</dbReference>
<dbReference type="Gene3D" id="2.30.29.30">
    <property type="entry name" value="Pleckstrin-homology domain (PH domain)/Phosphotyrosine-binding domain (PTB)"/>
    <property type="match status" value="1"/>
</dbReference>
<dbReference type="SUPFAM" id="SSF48065">
    <property type="entry name" value="DBL homology domain (DH-domain)"/>
    <property type="match status" value="1"/>
</dbReference>
<dbReference type="SUPFAM" id="SSF50729">
    <property type="entry name" value="PH domain-like"/>
    <property type="match status" value="1"/>
</dbReference>
<evidence type="ECO:0008006" key="6">
    <source>
        <dbReference type="Google" id="ProtNLM"/>
    </source>
</evidence>
<dbReference type="PANTHER" id="PTHR46026">
    <property type="entry name" value="RHO-TYPE GUANINE NUCLEOTIDE EXCHANGE FACTOR, ISOFORM F"/>
    <property type="match status" value="1"/>
</dbReference>
<dbReference type="Gene3D" id="1.20.900.10">
    <property type="entry name" value="Dbl homology (DH) domain"/>
    <property type="match status" value="1"/>
</dbReference>